<gene>
    <name evidence="2" type="ORF">O3P69_006865</name>
</gene>
<feature type="compositionally biased region" description="Acidic residues" evidence="1">
    <location>
        <begin position="1365"/>
        <end position="1380"/>
    </location>
</feature>
<feature type="region of interest" description="Disordered" evidence="1">
    <location>
        <begin position="1129"/>
        <end position="1157"/>
    </location>
</feature>
<accession>A0AAW0U2B4</accession>
<feature type="compositionally biased region" description="Basic and acidic residues" evidence="1">
    <location>
        <begin position="1433"/>
        <end position="1452"/>
    </location>
</feature>
<feature type="region of interest" description="Disordered" evidence="1">
    <location>
        <begin position="616"/>
        <end position="662"/>
    </location>
</feature>
<feature type="region of interest" description="Disordered" evidence="1">
    <location>
        <begin position="149"/>
        <end position="168"/>
    </location>
</feature>
<dbReference type="Proteomes" id="UP001487740">
    <property type="component" value="Unassembled WGS sequence"/>
</dbReference>
<feature type="compositionally biased region" description="Basic and acidic residues" evidence="1">
    <location>
        <begin position="1414"/>
        <end position="1426"/>
    </location>
</feature>
<evidence type="ECO:0000256" key="1">
    <source>
        <dbReference type="SAM" id="MobiDB-lite"/>
    </source>
</evidence>
<comment type="caution">
    <text evidence="2">The sequence shown here is derived from an EMBL/GenBank/DDBJ whole genome shotgun (WGS) entry which is preliminary data.</text>
</comment>
<feature type="region of interest" description="Disordered" evidence="1">
    <location>
        <begin position="1365"/>
        <end position="1500"/>
    </location>
</feature>
<feature type="compositionally biased region" description="Basic and acidic residues" evidence="1">
    <location>
        <begin position="1387"/>
        <end position="1404"/>
    </location>
</feature>
<reference evidence="2 3" key="1">
    <citation type="submission" date="2023-03" db="EMBL/GenBank/DDBJ databases">
        <title>High-quality genome of Scylla paramamosain provides insights in environmental adaptation.</title>
        <authorList>
            <person name="Zhang L."/>
        </authorList>
    </citation>
    <scope>NUCLEOTIDE SEQUENCE [LARGE SCALE GENOMIC DNA]</scope>
    <source>
        <strain evidence="2">LZ_2023a</strain>
        <tissue evidence="2">Muscle</tissue>
    </source>
</reference>
<feature type="compositionally biased region" description="Basic and acidic residues" evidence="1">
    <location>
        <begin position="1550"/>
        <end position="1573"/>
    </location>
</feature>
<dbReference type="EMBL" id="JARAKH010000020">
    <property type="protein sequence ID" value="KAK8393830.1"/>
    <property type="molecule type" value="Genomic_DNA"/>
</dbReference>
<feature type="region of interest" description="Disordered" evidence="1">
    <location>
        <begin position="338"/>
        <end position="360"/>
    </location>
</feature>
<evidence type="ECO:0000313" key="3">
    <source>
        <dbReference type="Proteomes" id="UP001487740"/>
    </source>
</evidence>
<organism evidence="2 3">
    <name type="scientific">Scylla paramamosain</name>
    <name type="common">Mud crab</name>
    <dbReference type="NCBI Taxonomy" id="85552"/>
    <lineage>
        <taxon>Eukaryota</taxon>
        <taxon>Metazoa</taxon>
        <taxon>Ecdysozoa</taxon>
        <taxon>Arthropoda</taxon>
        <taxon>Crustacea</taxon>
        <taxon>Multicrustacea</taxon>
        <taxon>Malacostraca</taxon>
        <taxon>Eumalacostraca</taxon>
        <taxon>Eucarida</taxon>
        <taxon>Decapoda</taxon>
        <taxon>Pleocyemata</taxon>
        <taxon>Brachyura</taxon>
        <taxon>Eubrachyura</taxon>
        <taxon>Portunoidea</taxon>
        <taxon>Portunidae</taxon>
        <taxon>Portuninae</taxon>
        <taxon>Scylla</taxon>
    </lineage>
</organism>
<dbReference type="EMBL" id="JARAKH010000020">
    <property type="protein sequence ID" value="KAK8393831.1"/>
    <property type="molecule type" value="Genomic_DNA"/>
</dbReference>
<feature type="compositionally biased region" description="Basic and acidic residues" evidence="1">
    <location>
        <begin position="347"/>
        <end position="360"/>
    </location>
</feature>
<feature type="compositionally biased region" description="Polar residues" evidence="1">
    <location>
        <begin position="1138"/>
        <end position="1150"/>
    </location>
</feature>
<evidence type="ECO:0000313" key="2">
    <source>
        <dbReference type="EMBL" id="KAK8393830.1"/>
    </source>
</evidence>
<feature type="compositionally biased region" description="Basic residues" evidence="1">
    <location>
        <begin position="1455"/>
        <end position="1466"/>
    </location>
</feature>
<keyword evidence="3" id="KW-1185">Reference proteome</keyword>
<feature type="compositionally biased region" description="Low complexity" evidence="1">
    <location>
        <begin position="149"/>
        <end position="163"/>
    </location>
</feature>
<name>A0AAW0U2B4_SCYPA</name>
<feature type="region of interest" description="Disordered" evidence="1">
    <location>
        <begin position="1528"/>
        <end position="1573"/>
    </location>
</feature>
<sequence>MSIKHLEYLKVKDSKLLVVEVRPIRCLLDTPSGPTYTDKWMEHSHWKELHHHLLEVVEEYEEQRAALNVECNKPKCKSGRTLQIGYMFRPLPQCWCSLYFLTPRNLNTWTDDGNGSGDLQDKGGRYEDLVACGEMLVVSVTLSDLAGSSSQSAFSQNSSKSHQQASTTNKLMKALGSKMENTISDYFKTPEGSDSCVPFRDTQSSKRILSSGPREGMSSAGVKTLGRLEKENESGIVGESVADNWLHTAVNAPKPLCLTEGDCNPQEERIKKNDDQLQHRIKVKKLQLPKKTMKAFTNLKQTSLLDFKSCTGLSCSESELRNVCSPAVANVSDKKVNVHGNLNKNSKTSEADSVQKTKEDFRNSPHKNLLLVLDVTGKYNSDLQVKAEVDSESENHDEFRSYEGSVTRDFLVESDGQQVNVECGAQNMNGLDCSQVFVSGEENRLHNNLYSSSVSQRKEVDDVGGNVSPQIDLFGSLAIPNIAGKVKENTVGKANDCEQYMLVDGLSYVPLMSRGSSRNASEALSCNSDMLPSIIWQENIDTDSCFSGFSMCKVEMNAGDESFHGSKREYEQQNYRKREIIRCSSNSENAAENSQYSSERADEPFLHKRIKEELVESEHNSHAYSHSSMENEDDVQKRIHQNQDREMCSGKEEHDENEEPQEDWEIFYAVRKIPVEVSSQKKLISPVNNHEKSVRTKTAEGDTASLFISSNRADIQSSKSGEGPSEVSKCDESANCVKRPEETRPSRVTVKYTKSCRQVTQKHSDLKASVPGCQNSCQLGKKHSREKVKVKNYRNMNSETSPELRCLSTGIEYPSRTEESLHSARDTAMEGNEKIHPTEILLQAEEERSNRPTSPEIEHIPSSMKYLSGAKKSCSAEDSVIARNEEAQCTQVFESENSFSSEERTEYMVERQVASDLFSYKHHLDVKDTFEYWCRSQNASISPQWSPNGNSQENRNAEFSFVSVEGLITDECLSPSHMCDHSPVLREEPVQYSALHVNEEEPLLLASQKSPEKNNLVGVLRSMKFLNNRHREGYGGSTSESEWCEGRQAEVIQEKKKNLVKRCLYATPEFSETQTNVLSSASDEKNNEFEKRNSYFRTGKESFTDSLAAHHNSLCFSSGSAVEDSLKQENHRRESRAGCSTPQQHQTCTKTQKDVHKAAGMYDKEKGTSKVGKKKKEQSNISSFFNRNKKVQSKRVYKVNSCPASLCGESSQGVQAQKTMAQFSQDAVGCEVRLDALDEEYIPEKVLPKGMKGVSREFSSPNVRTNEIYLFKANDQLLLTKKAKILARDSEESDHSVDHMEENLAESFREYTGCVSSKIRHVSNCLSAEDLQSKSLESEQVKNLRRSTRIKRKVPLLSNQYSDINNEDVSESECSSEVEDSSPQPKKLKENAHKFAAKDKERKGTLKQKKMVKYLKEKSPVKKRSEAVQCKNPYKESSREIDENKGQDDTSKPHLLIKKKVQQRAHKTQEVVSKPSTSKHFKASCSKQEEVSKTQGMKKNSDLNYYNELWNFSLGEEGGKKYKQMGNTIKQKSKKSSPKKDQRATSSGNHTKEKQKGKDTRERNSKSDMENCAPDHIDDDFYWKIQAEVEQLNAIVLKDVDDLPVVSKTNSSSKMRNGRKSREEECQVTNVVEGSTRSLDSLRNSYRQLQNMTNSDLEQRLEDNIPYLEDVIRGNVPNERHQWFKQCNPELMLQQDYLIYGPFTSDQSLFVLELLKKKLSHMDNFIGNSYELPIYRCRVLVPTFFTKIVMDNENVTLNEAYKLMTKFSLNQDIAVDLQHSDSRKF</sequence>
<protein>
    <submittedName>
        <fullName evidence="2">Uncharacterized protein</fullName>
    </submittedName>
</protein>
<feature type="compositionally biased region" description="Basic and acidic residues" evidence="1">
    <location>
        <begin position="634"/>
        <end position="654"/>
    </location>
</feature>
<proteinExistence type="predicted"/>